<evidence type="ECO:0000259" key="9">
    <source>
        <dbReference type="Pfam" id="PF16177"/>
    </source>
</evidence>
<gene>
    <name evidence="10" type="ORF">GO606_16830</name>
</gene>
<evidence type="ECO:0000259" key="7">
    <source>
        <dbReference type="Pfam" id="PF00501"/>
    </source>
</evidence>
<accession>A0ABX1PSG7</accession>
<dbReference type="InterPro" id="IPR025110">
    <property type="entry name" value="AMP-bd_C"/>
</dbReference>
<protein>
    <recommendedName>
        <fullName evidence="2">acetate--CoA ligase</fullName>
        <ecNumber evidence="2">6.2.1.1</ecNumber>
    </recommendedName>
</protein>
<dbReference type="Pfam" id="PF13193">
    <property type="entry name" value="AMP-binding_C"/>
    <property type="match status" value="1"/>
</dbReference>
<dbReference type="Gene3D" id="3.40.50.12780">
    <property type="entry name" value="N-terminal domain of ligase-like"/>
    <property type="match status" value="1"/>
</dbReference>
<keyword evidence="5" id="KW-0067">ATP-binding</keyword>
<dbReference type="PANTHER" id="PTHR24095">
    <property type="entry name" value="ACETYL-COENZYME A SYNTHETASE"/>
    <property type="match status" value="1"/>
</dbReference>
<feature type="domain" description="AMP-dependent synthetase/ligase" evidence="7">
    <location>
        <begin position="88"/>
        <end position="483"/>
    </location>
</feature>
<evidence type="ECO:0000256" key="2">
    <source>
        <dbReference type="ARBA" id="ARBA00013275"/>
    </source>
</evidence>
<evidence type="ECO:0000256" key="5">
    <source>
        <dbReference type="ARBA" id="ARBA00022840"/>
    </source>
</evidence>
<dbReference type="SUPFAM" id="SSF56801">
    <property type="entry name" value="Acetyl-CoA synthetase-like"/>
    <property type="match status" value="1"/>
</dbReference>
<evidence type="ECO:0000313" key="11">
    <source>
        <dbReference type="Proteomes" id="UP000615989"/>
    </source>
</evidence>
<dbReference type="Gene3D" id="3.30.300.30">
    <property type="match status" value="1"/>
</dbReference>
<reference evidence="10" key="1">
    <citation type="submission" date="2019-12" db="EMBL/GenBank/DDBJ databases">
        <title>Comparative genomics gives insights into the taxonomy of the Azoarcus-Aromatoleum group and reveals separate origins of nif in the plant-associated Azoarcus and non-plant-associated Aromatoleum sub-groups.</title>
        <authorList>
            <person name="Lafos M."/>
            <person name="Maluk M."/>
            <person name="Batista M."/>
            <person name="Junghare M."/>
            <person name="Carmona M."/>
            <person name="Faoro H."/>
            <person name="Cruz L.M."/>
            <person name="Battistoni F."/>
            <person name="De Souza E."/>
            <person name="Pedrosa F."/>
            <person name="Chen W.-M."/>
            <person name="Poole P.S."/>
            <person name="Dixon R.A."/>
            <person name="James E.K."/>
        </authorList>
    </citation>
    <scope>NUCLEOTIDE SEQUENCE</scope>
    <source>
        <strain evidence="10">LuFRes1</strain>
    </source>
</reference>
<evidence type="ECO:0000256" key="6">
    <source>
        <dbReference type="ARBA" id="ARBA00022990"/>
    </source>
</evidence>
<evidence type="ECO:0000259" key="8">
    <source>
        <dbReference type="Pfam" id="PF13193"/>
    </source>
</evidence>
<dbReference type="Proteomes" id="UP000615989">
    <property type="component" value="Unassembled WGS sequence"/>
</dbReference>
<dbReference type="EMBL" id="WTVG01000065">
    <property type="protein sequence ID" value="NMG26345.1"/>
    <property type="molecule type" value="Genomic_DNA"/>
</dbReference>
<dbReference type="InterPro" id="IPR045851">
    <property type="entry name" value="AMP-bd_C_sf"/>
</dbReference>
<feature type="domain" description="AMP-binding enzyme C-terminal" evidence="8">
    <location>
        <begin position="537"/>
        <end position="618"/>
    </location>
</feature>
<dbReference type="InterPro" id="IPR042099">
    <property type="entry name" value="ANL_N_sf"/>
</dbReference>
<dbReference type="InterPro" id="IPR032387">
    <property type="entry name" value="ACAS_N"/>
</dbReference>
<evidence type="ECO:0000256" key="3">
    <source>
        <dbReference type="ARBA" id="ARBA00022598"/>
    </source>
</evidence>
<keyword evidence="11" id="KW-1185">Reference proteome</keyword>
<evidence type="ECO:0000256" key="4">
    <source>
        <dbReference type="ARBA" id="ARBA00022741"/>
    </source>
</evidence>
<keyword evidence="6" id="KW-0007">Acetylation</keyword>
<dbReference type="InterPro" id="IPR000873">
    <property type="entry name" value="AMP-dep_synth/lig_dom"/>
</dbReference>
<proteinExistence type="inferred from homology"/>
<dbReference type="InterPro" id="IPR020845">
    <property type="entry name" value="AMP-binding_CS"/>
</dbReference>
<sequence length="664" mass="72363">MNSYMPQGYEWRTTRLAQFIARQGYRDLDDLRERAAREPEPFWDQVLDAIGLDWATPYRQTLDLTDGVMWPKWFVGGRLDLVDNLVGKHARATPEKIAIRWEGDGGELRTLSYAALADEVDRVAAGLRALGVSEGERIALYLPMVAEAAVTMLAATRIGAVFIPFFSGYGADSVAQRVADCEARVLVCANGYFRRGKRVPMLADARAAARACPSLRHLVVVDRLGLGPLAAHDGVAQSFAGVDFRALQAASPDRSPASAAWPADQTLMLIYTSGTTGKPKGVVHTHAGFPVKAAQDLLMAFDLRADDTLMWVTDMGWLMGPWMVYGGLMLGATLVLYEGTPDYPDAGRLWQVVERHGVTHFGLSPTLVRLLMANDASLPAPGSLDTLRVFGSTGEAWNEAPWRWLFEQVGQSRRPIINYSGGTEIGGGILACFPGLPQKPCAFDGPIPGMAVEVLDSDGRPVRGSVGELAIRQPWPGMTHGFWRDAERYREAYWSVWPDVWVHGDWARVDADGYWFVQGRSDDTIKIAGKRVGPADFESALVSHPLVVEAVAVGVPDELKGETAVCFVTVADNEALAARPWQAWEAELVDHVGRQLGKPLRPAHVHRVDAIPKTRNGKTVRRVMRNAYLGTALGDLSSIENPAAIDAVSALRPSAQAVPDAIGT</sequence>
<dbReference type="Pfam" id="PF00501">
    <property type="entry name" value="AMP-binding"/>
    <property type="match status" value="1"/>
</dbReference>
<dbReference type="PROSITE" id="PS00455">
    <property type="entry name" value="AMP_BINDING"/>
    <property type="match status" value="1"/>
</dbReference>
<keyword evidence="4" id="KW-0547">Nucleotide-binding</keyword>
<evidence type="ECO:0000313" key="10">
    <source>
        <dbReference type="EMBL" id="NMG26345.1"/>
    </source>
</evidence>
<evidence type="ECO:0000256" key="1">
    <source>
        <dbReference type="ARBA" id="ARBA00006432"/>
    </source>
</evidence>
<dbReference type="EC" id="6.2.1.1" evidence="2"/>
<dbReference type="RefSeq" id="WP_169119670.1">
    <property type="nucleotide sequence ID" value="NZ_WTVG02000040.1"/>
</dbReference>
<comment type="caution">
    <text evidence="10">The sequence shown here is derived from an EMBL/GenBank/DDBJ whole genome shotgun (WGS) entry which is preliminary data.</text>
</comment>
<dbReference type="Pfam" id="PF16177">
    <property type="entry name" value="ACAS_N"/>
    <property type="match status" value="1"/>
</dbReference>
<name>A0ABX1PSG7_9RHOO</name>
<comment type="similarity">
    <text evidence="1">Belongs to the ATP-dependent AMP-binding enzyme family.</text>
</comment>
<dbReference type="PANTHER" id="PTHR24095:SF14">
    <property type="entry name" value="ACETYL-COENZYME A SYNTHETASE 1"/>
    <property type="match status" value="1"/>
</dbReference>
<keyword evidence="3" id="KW-0436">Ligase</keyword>
<organism evidence="10 11">
    <name type="scientific">Aromatoleum anaerobium</name>
    <dbReference type="NCBI Taxonomy" id="182180"/>
    <lineage>
        <taxon>Bacteria</taxon>
        <taxon>Pseudomonadati</taxon>
        <taxon>Pseudomonadota</taxon>
        <taxon>Betaproteobacteria</taxon>
        <taxon>Rhodocyclales</taxon>
        <taxon>Rhodocyclaceae</taxon>
        <taxon>Aromatoleum</taxon>
    </lineage>
</organism>
<feature type="domain" description="Acetyl-coenzyme A synthetase N-terminal" evidence="9">
    <location>
        <begin position="29"/>
        <end position="84"/>
    </location>
</feature>